<feature type="repeat" description="TPR" evidence="1">
    <location>
        <begin position="465"/>
        <end position="498"/>
    </location>
</feature>
<feature type="compositionally biased region" description="Acidic residues" evidence="2">
    <location>
        <begin position="39"/>
        <end position="60"/>
    </location>
</feature>
<dbReference type="SMART" id="SM00028">
    <property type="entry name" value="TPR"/>
    <property type="match status" value="6"/>
</dbReference>
<dbReference type="AlphaFoldDB" id="A0A7I8L501"/>
<reference evidence="3" key="1">
    <citation type="submission" date="2020-02" db="EMBL/GenBank/DDBJ databases">
        <authorList>
            <person name="Scholz U."/>
            <person name="Mascher M."/>
            <person name="Fiebig A."/>
        </authorList>
    </citation>
    <scope>NUCLEOTIDE SEQUENCE</scope>
</reference>
<dbReference type="Pfam" id="PF13181">
    <property type="entry name" value="TPR_8"/>
    <property type="match status" value="2"/>
</dbReference>
<feature type="region of interest" description="Disordered" evidence="2">
    <location>
        <begin position="138"/>
        <end position="161"/>
    </location>
</feature>
<name>A0A7I8L501_SPIIN</name>
<dbReference type="InterPro" id="IPR011990">
    <property type="entry name" value="TPR-like_helical_dom_sf"/>
</dbReference>
<evidence type="ECO:0000256" key="2">
    <source>
        <dbReference type="SAM" id="MobiDB-lite"/>
    </source>
</evidence>
<dbReference type="EMBL" id="LR746274">
    <property type="protein sequence ID" value="CAA7405089.1"/>
    <property type="molecule type" value="Genomic_DNA"/>
</dbReference>
<dbReference type="PANTHER" id="PTHR23082">
    <property type="entry name" value="TRANSCRIPTION INITIATION FACTOR IIIC TFIIIC , POLYPEPTIDE 3-RELATED"/>
    <property type="match status" value="1"/>
</dbReference>
<feature type="region of interest" description="Disordered" evidence="2">
    <location>
        <begin position="1"/>
        <end position="68"/>
    </location>
</feature>
<organism evidence="3 4">
    <name type="scientific">Spirodela intermedia</name>
    <name type="common">Intermediate duckweed</name>
    <dbReference type="NCBI Taxonomy" id="51605"/>
    <lineage>
        <taxon>Eukaryota</taxon>
        <taxon>Viridiplantae</taxon>
        <taxon>Streptophyta</taxon>
        <taxon>Embryophyta</taxon>
        <taxon>Tracheophyta</taxon>
        <taxon>Spermatophyta</taxon>
        <taxon>Magnoliopsida</taxon>
        <taxon>Liliopsida</taxon>
        <taxon>Araceae</taxon>
        <taxon>Lemnoideae</taxon>
        <taxon>Spirodela</taxon>
    </lineage>
</organism>
<dbReference type="Proteomes" id="UP000663760">
    <property type="component" value="Chromosome 11"/>
</dbReference>
<dbReference type="GO" id="GO:0006383">
    <property type="term" value="P:transcription by RNA polymerase III"/>
    <property type="evidence" value="ECO:0007669"/>
    <property type="project" value="InterPro"/>
</dbReference>
<keyword evidence="4" id="KW-1185">Reference proteome</keyword>
<evidence type="ECO:0000313" key="3">
    <source>
        <dbReference type="EMBL" id="CAA7405089.1"/>
    </source>
</evidence>
<dbReference type="Gene3D" id="1.25.40.10">
    <property type="entry name" value="Tetratricopeptide repeat domain"/>
    <property type="match status" value="3"/>
</dbReference>
<dbReference type="OrthoDB" id="782947at2759"/>
<dbReference type="PROSITE" id="PS50005">
    <property type="entry name" value="TPR"/>
    <property type="match status" value="4"/>
</dbReference>
<feature type="repeat" description="TPR" evidence="1">
    <location>
        <begin position="264"/>
        <end position="297"/>
    </location>
</feature>
<feature type="repeat" description="TPR" evidence="1">
    <location>
        <begin position="196"/>
        <end position="229"/>
    </location>
</feature>
<evidence type="ECO:0000313" key="4">
    <source>
        <dbReference type="Proteomes" id="UP000663760"/>
    </source>
</evidence>
<keyword evidence="1" id="KW-0802">TPR repeat</keyword>
<dbReference type="PANTHER" id="PTHR23082:SF0">
    <property type="entry name" value="GENERAL TRANSCRIPTION FACTOR 3C POLYPEPTIDE 3"/>
    <property type="match status" value="1"/>
</dbReference>
<dbReference type="InterPro" id="IPR039340">
    <property type="entry name" value="Tfc4/TFIIIC-102/Sfc4"/>
</dbReference>
<dbReference type="InterPro" id="IPR019734">
    <property type="entry name" value="TPR_rpt"/>
</dbReference>
<accession>A0A7I8L501</accession>
<feature type="compositionally biased region" description="Acidic residues" evidence="2">
    <location>
        <begin position="1"/>
        <end position="25"/>
    </location>
</feature>
<dbReference type="GO" id="GO:0000127">
    <property type="term" value="C:transcription factor TFIIIC complex"/>
    <property type="evidence" value="ECO:0007669"/>
    <property type="project" value="TreeGrafter"/>
</dbReference>
<feature type="compositionally biased region" description="Basic residues" evidence="2">
    <location>
        <begin position="138"/>
        <end position="157"/>
    </location>
</feature>
<dbReference type="SUPFAM" id="SSF48452">
    <property type="entry name" value="TPR-like"/>
    <property type="match status" value="3"/>
</dbReference>
<proteinExistence type="predicted"/>
<dbReference type="Pfam" id="PF14559">
    <property type="entry name" value="TPR_19"/>
    <property type="match status" value="1"/>
</dbReference>
<evidence type="ECO:0000256" key="1">
    <source>
        <dbReference type="PROSITE-ProRule" id="PRU00339"/>
    </source>
</evidence>
<gene>
    <name evidence="3" type="ORF">SI8410_11015767</name>
</gene>
<feature type="compositionally biased region" description="Basic and acidic residues" evidence="2">
    <location>
        <begin position="26"/>
        <end position="38"/>
    </location>
</feature>
<feature type="repeat" description="TPR" evidence="1">
    <location>
        <begin position="839"/>
        <end position="872"/>
    </location>
</feature>
<protein>
    <submittedName>
        <fullName evidence="3">Uncharacterized protein</fullName>
    </submittedName>
</protein>
<sequence length="927" mass="105342">MDLDDDDSQEVAEVENDIENGDEAMWDQRVEGDGRDGDGGVEEQDDEEGFGMDEGEGDGPDEYHFQFEGGMDPLDVVEADAIEVEPYRLFERLEYEALAEKKRKSLLQKCSDSMKRPRQEDAFGANFDDILETMNHSFRKKSRQHKKRGRRKGSKKRLSPEVTRKLGDATLYYASGCYDKAIHLLKDVLQIAPNLSDVYHTLGLIYSAMGDRKKALTYYMFAAHMAPKDPSLWKLLVAWSIEQGNTGQARHCLRKAIKADPQDIGLKFDYASLYIEVGEYQEAWKSLEEIVKHYPDDFEAQIKVSKIYHECGQVSRATEVLEACINKHSSEADLNAFSLLIILLMKNNSHGKALQYIEQAKSIFYPEKELPLHLTVKTGICLLYLGDIENAKVHFQCLLKGTTEYASNLISEVAHSFSNVGLHDSALGYYSILEEISSDAKVVAGAVKWRSKKGTFVHIHFFKPGPLLLKIGHCYLSLNEREKAIPFFHKALSLMEDDIDARVVLSSLLIEEGKTDEAIIVLSPSGNSEVITTASSNTVEPGHWSLNGRIRLQLAKIYHGRGMLLEFADAILNCIRETLFIEAMNEKVKSKKRLSMSALLERAKLLHEHEDDSVFRGFRPIAKTADLNKASRARKLLREKEKKKEAGNLEWQIEESEDESPLCKALVSLHRYWDALEIIKMLLYSTISTEKKEELRSIGAQIAHATTDPKHGYDCVRDFVQQHPYSSAAWNCYYKVASRLEYPYAKHLKFLHEMRETRKDCLPPILITGHQFAMVRYQSAAREYLQAYRLQPDNALINLCVGTSLINIALGFRLKNKHLCVLQGIAFLNKYLSICQNSQEALYNVARAYHVVGHYTLAASHYEKVLAMEERDHPIPRLPNESPTLPETVNPGYCNLHSEAAYNLHLIYKKSGAVDLARQVLKMYCRP</sequence>